<accession>A0ACC5R123</accession>
<proteinExistence type="predicted"/>
<dbReference type="Proteomes" id="UP000616151">
    <property type="component" value="Unassembled WGS sequence"/>
</dbReference>
<organism evidence="1 2">
    <name type="scientific">Taklimakanibacter albus</name>
    <dbReference type="NCBI Taxonomy" id="2800327"/>
    <lineage>
        <taxon>Bacteria</taxon>
        <taxon>Pseudomonadati</taxon>
        <taxon>Pseudomonadota</taxon>
        <taxon>Alphaproteobacteria</taxon>
        <taxon>Hyphomicrobiales</taxon>
        <taxon>Aestuariivirgaceae</taxon>
        <taxon>Taklimakanibacter</taxon>
    </lineage>
</organism>
<dbReference type="EMBL" id="JAENHL010000006">
    <property type="protein sequence ID" value="MBK1866151.1"/>
    <property type="molecule type" value="Genomic_DNA"/>
</dbReference>
<sequence>MKLSTKGRYAVMAMVDIGQNGLGRTVSLAEIADRQDISQEYLEQLFVKLRKAGLVQSARGPGGGYRLAHAADEIAIYDVIAAVDEPMKVTRCEGDAVEGCVKGERCCTHDLWSSIGRQVNTFLANVTLDDVVNKRNLALAASIRQAKARHVRKGQPEVNAHLS</sequence>
<name>A0ACC5R123_9HYPH</name>
<protein>
    <submittedName>
        <fullName evidence="1">Rrf2 family transcriptional regulator</fullName>
    </submittedName>
</protein>
<evidence type="ECO:0000313" key="1">
    <source>
        <dbReference type="EMBL" id="MBK1866151.1"/>
    </source>
</evidence>
<gene>
    <name evidence="1" type="ORF">JHL16_07270</name>
</gene>
<comment type="caution">
    <text evidence="1">The sequence shown here is derived from an EMBL/GenBank/DDBJ whole genome shotgun (WGS) entry which is preliminary data.</text>
</comment>
<reference evidence="1" key="1">
    <citation type="submission" date="2021-01" db="EMBL/GenBank/DDBJ databases">
        <authorList>
            <person name="Sun Q."/>
        </authorList>
    </citation>
    <scope>NUCLEOTIDE SEQUENCE</scope>
    <source>
        <strain evidence="1">YIM B02566</strain>
    </source>
</reference>
<evidence type="ECO:0000313" key="2">
    <source>
        <dbReference type="Proteomes" id="UP000616151"/>
    </source>
</evidence>
<keyword evidence="2" id="KW-1185">Reference proteome</keyword>